<name>A0A177N6W8_9GAMM</name>
<dbReference type="Proteomes" id="UP000077857">
    <property type="component" value="Unassembled WGS sequence"/>
</dbReference>
<dbReference type="Gene3D" id="3.40.50.1450">
    <property type="entry name" value="HybD-like"/>
    <property type="match status" value="1"/>
</dbReference>
<dbReference type="PANTHER" id="PTHR30302">
    <property type="entry name" value="HYDROGENASE 1 MATURATION PROTEASE"/>
    <property type="match status" value="1"/>
</dbReference>
<protein>
    <recommendedName>
        <fullName evidence="3">Ni/Fe hydrogenase</fullName>
    </recommendedName>
</protein>
<dbReference type="OrthoDB" id="9808862at2"/>
<sequence>MAVAPILLLACGNPSRGDDALGPLLLDALADQLEPATVECIFDFQLHIEHTLDLQDRQCVIFADASVQDVTFQFTRLTPVAALSHTTHALSPATLLGVYRSLHGEPPPAYLLGIGGLSFELGAALSPAAQANLAAATRFARALLQGTPADIAASAAAAAAAGMPD</sequence>
<dbReference type="GO" id="GO:0016485">
    <property type="term" value="P:protein processing"/>
    <property type="evidence" value="ECO:0007669"/>
    <property type="project" value="TreeGrafter"/>
</dbReference>
<dbReference type="PANTHER" id="PTHR30302:SF5">
    <property type="entry name" value="SLR1876 PROTEIN"/>
    <property type="match status" value="1"/>
</dbReference>
<evidence type="ECO:0000313" key="1">
    <source>
        <dbReference type="EMBL" id="OAI13595.1"/>
    </source>
</evidence>
<dbReference type="AlphaFoldDB" id="A0A177N6W8"/>
<comment type="caution">
    <text evidence="1">The sequence shown here is derived from an EMBL/GenBank/DDBJ whole genome shotgun (WGS) entry which is preliminary data.</text>
</comment>
<accession>A0A177N6W8</accession>
<reference evidence="1 2" key="1">
    <citation type="submission" date="2016-03" db="EMBL/GenBank/DDBJ databases">
        <authorList>
            <person name="Ploux O."/>
        </authorList>
    </citation>
    <scope>NUCLEOTIDE SEQUENCE [LARGE SCALE GENOMIC DNA]</scope>
    <source>
        <strain evidence="1 2">R-45378</strain>
    </source>
</reference>
<dbReference type="RefSeq" id="WP_064041425.1">
    <property type="nucleotide sequence ID" value="NZ_LUUJ01000097.1"/>
</dbReference>
<gene>
    <name evidence="1" type="ORF">A1507_01410</name>
</gene>
<dbReference type="NCBIfam" id="TIGR00072">
    <property type="entry name" value="hydrog_prot"/>
    <property type="match status" value="1"/>
</dbReference>
<evidence type="ECO:0008006" key="3">
    <source>
        <dbReference type="Google" id="ProtNLM"/>
    </source>
</evidence>
<dbReference type="GO" id="GO:0008047">
    <property type="term" value="F:enzyme activator activity"/>
    <property type="evidence" value="ECO:0007669"/>
    <property type="project" value="InterPro"/>
</dbReference>
<dbReference type="InterPro" id="IPR023430">
    <property type="entry name" value="Pept_HybD-like_dom_sf"/>
</dbReference>
<dbReference type="InterPro" id="IPR000671">
    <property type="entry name" value="Peptidase_A31"/>
</dbReference>
<proteinExistence type="predicted"/>
<dbReference type="GO" id="GO:0004175">
    <property type="term" value="F:endopeptidase activity"/>
    <property type="evidence" value="ECO:0007669"/>
    <property type="project" value="TreeGrafter"/>
</dbReference>
<evidence type="ECO:0000313" key="2">
    <source>
        <dbReference type="Proteomes" id="UP000077857"/>
    </source>
</evidence>
<dbReference type="SUPFAM" id="SSF53163">
    <property type="entry name" value="HybD-like"/>
    <property type="match status" value="1"/>
</dbReference>
<dbReference type="EMBL" id="LUUJ01000097">
    <property type="protein sequence ID" value="OAI13595.1"/>
    <property type="molecule type" value="Genomic_DNA"/>
</dbReference>
<organism evidence="1 2">
    <name type="scientific">Methylomonas koyamae</name>
    <dbReference type="NCBI Taxonomy" id="702114"/>
    <lineage>
        <taxon>Bacteria</taxon>
        <taxon>Pseudomonadati</taxon>
        <taxon>Pseudomonadota</taxon>
        <taxon>Gammaproteobacteria</taxon>
        <taxon>Methylococcales</taxon>
        <taxon>Methylococcaceae</taxon>
        <taxon>Methylomonas</taxon>
    </lineage>
</organism>